<evidence type="ECO:0008006" key="3">
    <source>
        <dbReference type="Google" id="ProtNLM"/>
    </source>
</evidence>
<protein>
    <recommendedName>
        <fullName evidence="3">Lipoprotein</fullName>
    </recommendedName>
</protein>
<dbReference type="PROSITE" id="PS51257">
    <property type="entry name" value="PROKAR_LIPOPROTEIN"/>
    <property type="match status" value="1"/>
</dbReference>
<reference evidence="2" key="1">
    <citation type="journal article" date="2023" name="PhytoFront">
        <title>The Complete Genome Sequence of Pseudomonas syringae pv. actinidifoliorum ICMP 18803.</title>
        <authorList>
            <person name="Templeton M.D."/>
            <person name="Arshed S."/>
            <person name="Andersen M.T."/>
            <person name="Jayaraman J."/>
        </authorList>
    </citation>
    <scope>NUCLEOTIDE SEQUENCE</scope>
    <source>
        <strain evidence="2">ICMP 18803</strain>
    </source>
</reference>
<gene>
    <name evidence="2" type="ORF">A237_016565</name>
</gene>
<proteinExistence type="predicted"/>
<keyword evidence="1" id="KW-1133">Transmembrane helix</keyword>
<keyword evidence="1" id="KW-0812">Transmembrane</keyword>
<feature type="transmembrane region" description="Helical" evidence="1">
    <location>
        <begin position="12"/>
        <end position="30"/>
    </location>
</feature>
<name>A0AAT9SBW5_PSESX</name>
<keyword evidence="1" id="KW-0472">Membrane</keyword>
<dbReference type="EMBL" id="CP081457">
    <property type="protein sequence ID" value="UYS79102.1"/>
    <property type="molecule type" value="Genomic_DNA"/>
</dbReference>
<accession>A0AAT9SBW5</accession>
<sequence>MSFAPYRVSSALAAGPIVILIGCLFNRLALDVGIRPRIQLQSIKADALFSNGKFPNVWAHGLVEFVTTHAQIAVGITCPDEPGQDLRYLGARFVCHRGLLRAALGGGMGY</sequence>
<evidence type="ECO:0000313" key="2">
    <source>
        <dbReference type="EMBL" id="UYS79102.1"/>
    </source>
</evidence>
<organism evidence="2">
    <name type="scientific">Pseudomonas syringae pv. actinidifoliorum ICMP 18803</name>
    <dbReference type="NCBI Taxonomy" id="1194400"/>
    <lineage>
        <taxon>Bacteria</taxon>
        <taxon>Pseudomonadati</taxon>
        <taxon>Pseudomonadota</taxon>
        <taxon>Gammaproteobacteria</taxon>
        <taxon>Pseudomonadales</taxon>
        <taxon>Pseudomonadaceae</taxon>
        <taxon>Pseudomonas</taxon>
        <taxon>Pseudomonas syringae</taxon>
    </lineage>
</organism>
<evidence type="ECO:0000256" key="1">
    <source>
        <dbReference type="SAM" id="Phobius"/>
    </source>
</evidence>
<dbReference type="AlphaFoldDB" id="A0AAT9SBW5"/>